<protein>
    <submittedName>
        <fullName evidence="1">Uncharacterized protein</fullName>
    </submittedName>
</protein>
<proteinExistence type="predicted"/>
<keyword evidence="2" id="KW-1185">Reference proteome</keyword>
<sequence length="57" mass="6092">MAAPLLREATDLRENMQNSVAVFRELCGVSVVANLMQCVLALGSRVSGPDWSAITTV</sequence>
<organism evidence="1 2">
    <name type="scientific">Larimichthys crocea</name>
    <name type="common">Large yellow croaker</name>
    <name type="synonym">Pseudosciaena crocea</name>
    <dbReference type="NCBI Taxonomy" id="215358"/>
    <lineage>
        <taxon>Eukaryota</taxon>
        <taxon>Metazoa</taxon>
        <taxon>Chordata</taxon>
        <taxon>Craniata</taxon>
        <taxon>Vertebrata</taxon>
        <taxon>Euteleostomi</taxon>
        <taxon>Actinopterygii</taxon>
        <taxon>Neopterygii</taxon>
        <taxon>Teleostei</taxon>
        <taxon>Neoteleostei</taxon>
        <taxon>Acanthomorphata</taxon>
        <taxon>Eupercaria</taxon>
        <taxon>Sciaenidae</taxon>
        <taxon>Larimichthys</taxon>
    </lineage>
</organism>
<dbReference type="Proteomes" id="UP000793456">
    <property type="component" value="Chromosome VI"/>
</dbReference>
<accession>A0ACD3RI89</accession>
<gene>
    <name evidence="1" type="ORF">E3U43_010664</name>
</gene>
<reference evidence="1" key="1">
    <citation type="submission" date="2018-11" db="EMBL/GenBank/DDBJ databases">
        <title>The sequence and de novo assembly of Larimichthys crocea genome using PacBio and Hi-C technologies.</title>
        <authorList>
            <person name="Xu P."/>
            <person name="Chen B."/>
            <person name="Zhou Z."/>
            <person name="Ke Q."/>
            <person name="Wu Y."/>
            <person name="Bai H."/>
            <person name="Pu F."/>
        </authorList>
    </citation>
    <scope>NUCLEOTIDE SEQUENCE</scope>
    <source>
        <tissue evidence="1">Muscle</tissue>
    </source>
</reference>
<dbReference type="EMBL" id="CM011679">
    <property type="protein sequence ID" value="TMS18338.1"/>
    <property type="molecule type" value="Genomic_DNA"/>
</dbReference>
<evidence type="ECO:0000313" key="1">
    <source>
        <dbReference type="EMBL" id="TMS18338.1"/>
    </source>
</evidence>
<evidence type="ECO:0000313" key="2">
    <source>
        <dbReference type="Proteomes" id="UP000793456"/>
    </source>
</evidence>
<name>A0ACD3RI89_LARCR</name>
<comment type="caution">
    <text evidence="1">The sequence shown here is derived from an EMBL/GenBank/DDBJ whole genome shotgun (WGS) entry which is preliminary data.</text>
</comment>